<name>A0A7Z0AB72_9MICO</name>
<organism evidence="4 5">
    <name type="scientific">Spelaeicoccus albus</name>
    <dbReference type="NCBI Taxonomy" id="1280376"/>
    <lineage>
        <taxon>Bacteria</taxon>
        <taxon>Bacillati</taxon>
        <taxon>Actinomycetota</taxon>
        <taxon>Actinomycetes</taxon>
        <taxon>Micrococcales</taxon>
        <taxon>Brevibacteriaceae</taxon>
        <taxon>Spelaeicoccus</taxon>
    </lineage>
</organism>
<dbReference type="PANTHER" id="PTHR32332">
    <property type="entry name" value="2-NITROPROPANE DIOXYGENASE"/>
    <property type="match status" value="1"/>
</dbReference>
<keyword evidence="5" id="KW-1185">Reference proteome</keyword>
<dbReference type="InterPro" id="IPR013785">
    <property type="entry name" value="Aldolase_TIM"/>
</dbReference>
<evidence type="ECO:0000256" key="3">
    <source>
        <dbReference type="ARBA" id="ARBA00023002"/>
    </source>
</evidence>
<dbReference type="RefSeq" id="WP_237248931.1">
    <property type="nucleotide sequence ID" value="NZ_JACBZP010000001.1"/>
</dbReference>
<evidence type="ECO:0000256" key="2">
    <source>
        <dbReference type="ARBA" id="ARBA00022643"/>
    </source>
</evidence>
<keyword evidence="1" id="KW-0285">Flavoprotein</keyword>
<dbReference type="CDD" id="cd04730">
    <property type="entry name" value="NPD_like"/>
    <property type="match status" value="1"/>
</dbReference>
<reference evidence="4 5" key="1">
    <citation type="submission" date="2020-07" db="EMBL/GenBank/DDBJ databases">
        <title>Sequencing the genomes of 1000 actinobacteria strains.</title>
        <authorList>
            <person name="Klenk H.-P."/>
        </authorList>
    </citation>
    <scope>NUCLEOTIDE SEQUENCE [LARGE SCALE GENOMIC DNA]</scope>
    <source>
        <strain evidence="4 5">DSM 26341</strain>
    </source>
</reference>
<dbReference type="GO" id="GO:0018580">
    <property type="term" value="F:nitronate monooxygenase activity"/>
    <property type="evidence" value="ECO:0007669"/>
    <property type="project" value="InterPro"/>
</dbReference>
<comment type="caution">
    <text evidence="4">The sequence shown here is derived from an EMBL/GenBank/DDBJ whole genome shotgun (WGS) entry which is preliminary data.</text>
</comment>
<evidence type="ECO:0000256" key="1">
    <source>
        <dbReference type="ARBA" id="ARBA00022630"/>
    </source>
</evidence>
<dbReference type="Proteomes" id="UP000539111">
    <property type="component" value="Unassembled WGS sequence"/>
</dbReference>
<evidence type="ECO:0000313" key="5">
    <source>
        <dbReference type="Proteomes" id="UP000539111"/>
    </source>
</evidence>
<sequence>MNDAISTRFTELVGVKYPIVQAGMSWASSCWELPVAVSNAGGLGVLAAGPMRIPDIKQTIDEIQGRTDRPWAANLPLYRKGVDEAKQVIANAAPPVLVASQGGPKAYLSEFHDVGTKCLHVVGSVTHALKAAEAGVDGLIVVGGEAGGHPPKEMVSTTVLARRIALAVPELPIIASGGFVDGAGLVAALAVGASAAQFGTRFLASTEASVHPAYKQMVLDADVDDTRTVGRDLGVIRAIANDFTAEMEELEVGGASKDARKLRFGSSVLRQAAADGDVAQGKVEAGQSAGLIGSVEDAATIVSSIVSEYRAVVDGLPG</sequence>
<evidence type="ECO:0000313" key="4">
    <source>
        <dbReference type="EMBL" id="NYI66976.1"/>
    </source>
</evidence>
<dbReference type="GO" id="GO:0004318">
    <property type="term" value="F:enoyl-[acyl-carrier-protein] reductase (NADH) activity"/>
    <property type="evidence" value="ECO:0007669"/>
    <property type="project" value="UniProtKB-EC"/>
</dbReference>
<proteinExistence type="predicted"/>
<gene>
    <name evidence="4" type="ORF">BJY26_001282</name>
</gene>
<dbReference type="InterPro" id="IPR004136">
    <property type="entry name" value="NMO"/>
</dbReference>
<dbReference type="AlphaFoldDB" id="A0A7Z0AB72"/>
<dbReference type="PANTHER" id="PTHR32332:SF20">
    <property type="entry name" value="2-NITROPROPANE DIOXYGENASE-LIKE PROTEIN"/>
    <property type="match status" value="1"/>
</dbReference>
<dbReference type="SUPFAM" id="SSF51412">
    <property type="entry name" value="Inosine monophosphate dehydrogenase (IMPDH)"/>
    <property type="match status" value="1"/>
</dbReference>
<keyword evidence="3 4" id="KW-0560">Oxidoreductase</keyword>
<dbReference type="Gene3D" id="3.20.20.70">
    <property type="entry name" value="Aldolase class I"/>
    <property type="match status" value="1"/>
</dbReference>
<protein>
    <submittedName>
        <fullName evidence="4">Enoyl-[acyl-carrier protein] reductase II</fullName>
        <ecNumber evidence="4">1.3.1.9</ecNumber>
    </submittedName>
</protein>
<dbReference type="EC" id="1.3.1.9" evidence="4"/>
<dbReference type="Pfam" id="PF03060">
    <property type="entry name" value="NMO"/>
    <property type="match status" value="1"/>
</dbReference>
<keyword evidence="2" id="KW-0288">FMN</keyword>
<accession>A0A7Z0AB72</accession>
<dbReference type="EMBL" id="JACBZP010000001">
    <property type="protein sequence ID" value="NYI66976.1"/>
    <property type="molecule type" value="Genomic_DNA"/>
</dbReference>